<reference evidence="9" key="2">
    <citation type="submission" date="2017-01" db="EMBL/GenBank/DDBJ databases">
        <title>Genome sequencing and annotation of Geobacillus sp. 1017, a Hydrocarbon-Oxidizing Thermophilic Bacterium Isolated from a Heavy Oil Reservoir (China).</title>
        <authorList>
            <person name="Kadnikov V.V."/>
            <person name="Mardanov A.V."/>
            <person name="Poltaraus A.B."/>
            <person name="Sokolova D.S."/>
            <person name="Semenova E.M."/>
            <person name="Ravin N.V."/>
            <person name="Tourova T.P."/>
            <person name="Nazina T.N."/>
        </authorList>
    </citation>
    <scope>NUCLEOTIDE SEQUENCE [LARGE SCALE GENOMIC DNA]</scope>
    <source>
        <strain evidence="9">1017</strain>
    </source>
</reference>
<dbReference type="GO" id="GO:0016151">
    <property type="term" value="F:nickel cation binding"/>
    <property type="evidence" value="ECO:0007669"/>
    <property type="project" value="UniProtKB-UniRule"/>
</dbReference>
<evidence type="ECO:0000256" key="3">
    <source>
        <dbReference type="ARBA" id="ARBA00022988"/>
    </source>
</evidence>
<comment type="subcellular location">
    <subcellularLocation>
        <location evidence="6">Cytoplasm</location>
    </subcellularLocation>
</comment>
<accession>A0A1Q5SPA0</accession>
<evidence type="ECO:0000313" key="9">
    <source>
        <dbReference type="Proteomes" id="UP000186030"/>
    </source>
</evidence>
<dbReference type="PANTHER" id="PTHR31715">
    <property type="entry name" value="UREASE ACCESSORY PROTEIN G"/>
    <property type="match status" value="1"/>
</dbReference>
<evidence type="ECO:0000256" key="6">
    <source>
        <dbReference type="HAMAP-Rule" id="MF_01389"/>
    </source>
</evidence>
<feature type="domain" description="CobW/HypB/UreG nucleotide-binding" evidence="7">
    <location>
        <begin position="28"/>
        <end position="198"/>
    </location>
</feature>
<evidence type="ECO:0000256" key="1">
    <source>
        <dbReference type="ARBA" id="ARBA00005732"/>
    </source>
</evidence>
<dbReference type="GO" id="GO:0003924">
    <property type="term" value="F:GTPase activity"/>
    <property type="evidence" value="ECO:0007669"/>
    <property type="project" value="InterPro"/>
</dbReference>
<evidence type="ECO:0000313" key="8">
    <source>
        <dbReference type="EMBL" id="OKO89828.1"/>
    </source>
</evidence>
<evidence type="ECO:0000256" key="2">
    <source>
        <dbReference type="ARBA" id="ARBA00022741"/>
    </source>
</evidence>
<dbReference type="Proteomes" id="UP000186030">
    <property type="component" value="Unassembled WGS sequence"/>
</dbReference>
<dbReference type="HAMAP" id="MF_01389">
    <property type="entry name" value="UreG"/>
    <property type="match status" value="1"/>
</dbReference>
<keyword evidence="5 6" id="KW-0143">Chaperone</keyword>
<dbReference type="PIRSF" id="PIRSF005624">
    <property type="entry name" value="Ni-bind_GTPase"/>
    <property type="match status" value="1"/>
</dbReference>
<dbReference type="Gene3D" id="3.40.50.300">
    <property type="entry name" value="P-loop containing nucleotide triphosphate hydrolases"/>
    <property type="match status" value="1"/>
</dbReference>
<dbReference type="PANTHER" id="PTHR31715:SF0">
    <property type="entry name" value="UREASE ACCESSORY PROTEIN G"/>
    <property type="match status" value="1"/>
</dbReference>
<reference evidence="8 9" key="1">
    <citation type="submission" date="2016-11" db="EMBL/GenBank/DDBJ databases">
        <authorList>
            <person name="Kadnikov V."/>
            <person name="Nazina T."/>
        </authorList>
    </citation>
    <scope>NUCLEOTIDE SEQUENCE [LARGE SCALE GENOMIC DNA]</scope>
    <source>
        <strain evidence="8 9">1017</strain>
    </source>
</reference>
<sequence>MLDKQNSAYLGLNGKRRRGNIMMEPVRIGIGGPVGAGKTMLVEKLTRAMHRRFSIAVITNDIYTKEDAQFLIKHSVLPEDRIIGVETGGCPHTAIREDASMNFAAIDELKRCHPDVELIFIESGGDNLAATFSPELVDFSIYVIDVAQGEKIPRKGGQGMIKSDLLVINKIDLAPYVGASLEVMERDAKAARGAKPVIFTNLKEEIGLFDVVDWIEKQVLLAGLEE</sequence>
<dbReference type="Pfam" id="PF02492">
    <property type="entry name" value="cobW"/>
    <property type="match status" value="1"/>
</dbReference>
<evidence type="ECO:0000256" key="5">
    <source>
        <dbReference type="ARBA" id="ARBA00023186"/>
    </source>
</evidence>
<organism evidence="8 9">
    <name type="scientific">Geobacillus proteiniphilus</name>
    <dbReference type="NCBI Taxonomy" id="860353"/>
    <lineage>
        <taxon>Bacteria</taxon>
        <taxon>Bacillati</taxon>
        <taxon>Bacillota</taxon>
        <taxon>Bacilli</taxon>
        <taxon>Bacillales</taxon>
        <taxon>Anoxybacillaceae</taxon>
        <taxon>Geobacillus</taxon>
    </lineage>
</organism>
<dbReference type="SUPFAM" id="SSF52540">
    <property type="entry name" value="P-loop containing nucleoside triphosphate hydrolases"/>
    <property type="match status" value="1"/>
</dbReference>
<dbReference type="AlphaFoldDB" id="A0A1Q5SPA0"/>
<dbReference type="GO" id="GO:0005525">
    <property type="term" value="F:GTP binding"/>
    <property type="evidence" value="ECO:0007669"/>
    <property type="project" value="UniProtKB-KW"/>
</dbReference>
<comment type="caution">
    <text evidence="8">The sequence shown here is derived from an EMBL/GenBank/DDBJ whole genome shotgun (WGS) entry which is preliminary data.</text>
</comment>
<evidence type="ECO:0000256" key="4">
    <source>
        <dbReference type="ARBA" id="ARBA00023134"/>
    </source>
</evidence>
<dbReference type="FunFam" id="3.40.50.300:FF:000208">
    <property type="entry name" value="Urease accessory protein UreG"/>
    <property type="match status" value="1"/>
</dbReference>
<comment type="function">
    <text evidence="6">Facilitates the functional incorporation of the urease nickel metallocenter. This process requires GTP hydrolysis, probably effectuated by UreG.</text>
</comment>
<dbReference type="InterPro" id="IPR003495">
    <property type="entry name" value="CobW/HypB/UreG_nucleotide-bd"/>
</dbReference>
<keyword evidence="3 6" id="KW-0996">Nickel insertion</keyword>
<evidence type="ECO:0000259" key="7">
    <source>
        <dbReference type="Pfam" id="PF02492"/>
    </source>
</evidence>
<dbReference type="GO" id="GO:0043419">
    <property type="term" value="P:urea catabolic process"/>
    <property type="evidence" value="ECO:0007669"/>
    <property type="project" value="InterPro"/>
</dbReference>
<dbReference type="InterPro" id="IPR004400">
    <property type="entry name" value="UreG"/>
</dbReference>
<keyword evidence="2 6" id="KW-0547">Nucleotide-binding</keyword>
<proteinExistence type="inferred from homology"/>
<dbReference type="InterPro" id="IPR027417">
    <property type="entry name" value="P-loop_NTPase"/>
</dbReference>
<name>A0A1Q5SPA0_9BACL</name>
<comment type="subunit">
    <text evidence="6">Homodimer. UreD, UreF and UreG form a complex that acts as a GTP-hydrolysis-dependent molecular chaperone, activating the urease apoprotein by helping to assemble the nickel containing metallocenter of UreC. The UreE protein probably delivers the nickel.</text>
</comment>
<keyword evidence="4 6" id="KW-0342">GTP-binding</keyword>
<feature type="binding site" evidence="6">
    <location>
        <begin position="32"/>
        <end position="39"/>
    </location>
    <ligand>
        <name>GTP</name>
        <dbReference type="ChEBI" id="CHEBI:37565"/>
    </ligand>
</feature>
<dbReference type="EMBL" id="MQMG01000053">
    <property type="protein sequence ID" value="OKO89828.1"/>
    <property type="molecule type" value="Genomic_DNA"/>
</dbReference>
<dbReference type="NCBIfam" id="TIGR00101">
    <property type="entry name" value="ureG"/>
    <property type="match status" value="1"/>
</dbReference>
<keyword evidence="6" id="KW-0963">Cytoplasm</keyword>
<dbReference type="GO" id="GO:0005737">
    <property type="term" value="C:cytoplasm"/>
    <property type="evidence" value="ECO:0007669"/>
    <property type="project" value="UniProtKB-SubCell"/>
</dbReference>
<comment type="similarity">
    <text evidence="1 6">Belongs to the SIMIBI class G3E GTPase family. UreG subfamily.</text>
</comment>
<protein>
    <recommendedName>
        <fullName evidence="6">Urease accessory protein UreG</fullName>
    </recommendedName>
</protein>
<dbReference type="CDD" id="cd05540">
    <property type="entry name" value="UreG"/>
    <property type="match status" value="1"/>
</dbReference>
<gene>
    <name evidence="6" type="primary">ureG</name>
    <name evidence="8" type="ORF">BRO54_3237</name>
</gene>